<evidence type="ECO:0000256" key="1">
    <source>
        <dbReference type="ARBA" id="ARBA00022729"/>
    </source>
</evidence>
<protein>
    <submittedName>
        <fullName evidence="6">MliC family protein</fullName>
    </submittedName>
</protein>
<gene>
    <name evidence="6" type="ORF">I3679_010370</name>
</gene>
<dbReference type="EMBL" id="JADQCH020000001">
    <property type="protein sequence ID" value="MEY2344350.1"/>
    <property type="molecule type" value="Genomic_DNA"/>
</dbReference>
<name>A0ABD5LUN3_PROMI</name>
<comment type="caution">
    <text evidence="6">The sequence shown here is derived from an EMBL/GenBank/DDBJ whole genome shotgun (WGS) entry which is preliminary data.</text>
</comment>
<dbReference type="Pfam" id="PF09864">
    <property type="entry name" value="MliC"/>
    <property type="match status" value="1"/>
</dbReference>
<sequence length="79" mass="8766">MKGKNQSFFPNDDLAVMDYNDELIVLKSAVAASGARYVGESFQLWGKGSEEFNLATMSEDEIVNDRIAEDTGRTCKIVK</sequence>
<keyword evidence="1" id="KW-0732">Signal</keyword>
<evidence type="ECO:0000259" key="5">
    <source>
        <dbReference type="Pfam" id="PF09864"/>
    </source>
</evidence>
<dbReference type="SUPFAM" id="SSF141488">
    <property type="entry name" value="YdhA-like"/>
    <property type="match status" value="1"/>
</dbReference>
<evidence type="ECO:0000256" key="4">
    <source>
        <dbReference type="ARBA" id="ARBA00023288"/>
    </source>
</evidence>
<reference evidence="6" key="1">
    <citation type="submission" date="2021-05" db="EMBL/GenBank/DDBJ databases">
        <title>First report of NDM-5 and VEB-6 producing Proteus mirabilis isolated from blood of a sepsis patient in Kolkata, India.</title>
        <authorList>
            <person name="Halder G."/>
            <person name="Chaudhuri B."/>
            <person name="Dutta S."/>
        </authorList>
    </citation>
    <scope>NUCLEOTIDE SEQUENCE [LARGE SCALE GENOMIC DNA]</scope>
    <source>
        <strain evidence="6">7049</strain>
    </source>
</reference>
<evidence type="ECO:0000313" key="6">
    <source>
        <dbReference type="EMBL" id="MEY2344350.1"/>
    </source>
</evidence>
<keyword evidence="2" id="KW-0472">Membrane</keyword>
<feature type="domain" description="C-type lysozyme inhibitor" evidence="5">
    <location>
        <begin position="8"/>
        <end position="50"/>
    </location>
</feature>
<dbReference type="InterPro" id="IPR018660">
    <property type="entry name" value="MliC"/>
</dbReference>
<keyword evidence="3" id="KW-0564">Palmitate</keyword>
<dbReference type="InterPro" id="IPR036328">
    <property type="entry name" value="MliC_sf"/>
</dbReference>
<proteinExistence type="predicted"/>
<keyword evidence="4" id="KW-0449">Lipoprotein</keyword>
<evidence type="ECO:0000256" key="3">
    <source>
        <dbReference type="ARBA" id="ARBA00023139"/>
    </source>
</evidence>
<organism evidence="6">
    <name type="scientific">Proteus mirabilis</name>
    <dbReference type="NCBI Taxonomy" id="584"/>
    <lineage>
        <taxon>Bacteria</taxon>
        <taxon>Pseudomonadati</taxon>
        <taxon>Pseudomonadota</taxon>
        <taxon>Gammaproteobacteria</taxon>
        <taxon>Enterobacterales</taxon>
        <taxon>Morganellaceae</taxon>
        <taxon>Proteus</taxon>
    </lineage>
</organism>
<evidence type="ECO:0000256" key="2">
    <source>
        <dbReference type="ARBA" id="ARBA00023136"/>
    </source>
</evidence>
<accession>A0ABD5LUN3</accession>
<dbReference type="Gene3D" id="2.40.128.200">
    <property type="match status" value="1"/>
</dbReference>
<dbReference type="AlphaFoldDB" id="A0ABD5LUN3"/>